<organism evidence="2 3">
    <name type="scientific">Streptomyces harbinensis</name>
    <dbReference type="NCBI Taxonomy" id="1176198"/>
    <lineage>
        <taxon>Bacteria</taxon>
        <taxon>Bacillati</taxon>
        <taxon>Actinomycetota</taxon>
        <taxon>Actinomycetes</taxon>
        <taxon>Kitasatosporales</taxon>
        <taxon>Streptomycetaceae</taxon>
        <taxon>Streptomyces</taxon>
    </lineage>
</organism>
<dbReference type="RefSeq" id="WP_175542952.1">
    <property type="nucleotide sequence ID" value="NZ_FPAB01000003.1"/>
</dbReference>
<dbReference type="AlphaFoldDB" id="A0A1I6RPJ4"/>
<dbReference type="EMBL" id="FPAB01000003">
    <property type="protein sequence ID" value="SFS66612.1"/>
    <property type="molecule type" value="Genomic_DNA"/>
</dbReference>
<evidence type="ECO:0000313" key="3">
    <source>
        <dbReference type="Proteomes" id="UP000198873"/>
    </source>
</evidence>
<gene>
    <name evidence="2" type="ORF">SAMN05444716_103256</name>
</gene>
<feature type="compositionally biased region" description="Low complexity" evidence="1">
    <location>
        <begin position="1"/>
        <end position="14"/>
    </location>
</feature>
<dbReference type="STRING" id="1176198.SAMN05444716_103256"/>
<evidence type="ECO:0000313" key="2">
    <source>
        <dbReference type="EMBL" id="SFS66612.1"/>
    </source>
</evidence>
<feature type="compositionally biased region" description="Pro residues" evidence="1">
    <location>
        <begin position="15"/>
        <end position="30"/>
    </location>
</feature>
<reference evidence="3" key="1">
    <citation type="submission" date="2016-10" db="EMBL/GenBank/DDBJ databases">
        <authorList>
            <person name="Varghese N."/>
            <person name="Submissions S."/>
        </authorList>
    </citation>
    <scope>NUCLEOTIDE SEQUENCE [LARGE SCALE GENOMIC DNA]</scope>
    <source>
        <strain evidence="3">CGMCC 4.7047</strain>
    </source>
</reference>
<protein>
    <submittedName>
        <fullName evidence="2">Uncharacterized protein</fullName>
    </submittedName>
</protein>
<sequence>MSTSPAPATGGPAAPDTPPAGPGAPAPGEPAPGLLIIRSGADDAPVCDADGVCAR</sequence>
<proteinExistence type="predicted"/>
<feature type="region of interest" description="Disordered" evidence="1">
    <location>
        <begin position="1"/>
        <end position="36"/>
    </location>
</feature>
<keyword evidence="3" id="KW-1185">Reference proteome</keyword>
<dbReference type="Proteomes" id="UP000198873">
    <property type="component" value="Unassembled WGS sequence"/>
</dbReference>
<accession>A0A1I6RPJ4</accession>
<name>A0A1I6RPJ4_9ACTN</name>
<evidence type="ECO:0000256" key="1">
    <source>
        <dbReference type="SAM" id="MobiDB-lite"/>
    </source>
</evidence>